<dbReference type="EMBL" id="CP044205">
    <property type="protein sequence ID" value="QFY45033.1"/>
    <property type="molecule type" value="Genomic_DNA"/>
</dbReference>
<evidence type="ECO:0000313" key="10">
    <source>
        <dbReference type="Proteomes" id="UP000325755"/>
    </source>
</evidence>
<dbReference type="PRINTS" id="PR01837">
    <property type="entry name" value="MGTCSAPBPROT"/>
</dbReference>
<feature type="transmembrane region" description="Helical" evidence="7">
    <location>
        <begin position="12"/>
        <end position="31"/>
    </location>
</feature>
<dbReference type="Pfam" id="PF02308">
    <property type="entry name" value="MgtC"/>
    <property type="match status" value="1"/>
</dbReference>
<feature type="transmembrane region" description="Helical" evidence="7">
    <location>
        <begin position="100"/>
        <end position="129"/>
    </location>
</feature>
<dbReference type="PANTHER" id="PTHR33778:SF3">
    <property type="entry name" value="PROTEIN MGTC"/>
    <property type="match status" value="1"/>
</dbReference>
<evidence type="ECO:0000256" key="4">
    <source>
        <dbReference type="ARBA" id="ARBA00022692"/>
    </source>
</evidence>
<dbReference type="AlphaFoldDB" id="A0A5Q0BMH3"/>
<evidence type="ECO:0000256" key="6">
    <source>
        <dbReference type="ARBA" id="ARBA00023136"/>
    </source>
</evidence>
<evidence type="ECO:0000313" key="9">
    <source>
        <dbReference type="EMBL" id="QFY45033.1"/>
    </source>
</evidence>
<feature type="transmembrane region" description="Helical" evidence="7">
    <location>
        <begin position="40"/>
        <end position="59"/>
    </location>
</feature>
<keyword evidence="7" id="KW-0997">Cell inner membrane</keyword>
<dbReference type="InterPro" id="IPR049177">
    <property type="entry name" value="MgtC_SapB_SrpB_YhiD_N"/>
</dbReference>
<feature type="domain" description="MgtC/SapB/SrpB/YhiD N-terminal" evidence="8">
    <location>
        <begin position="19"/>
        <end position="139"/>
    </location>
</feature>
<evidence type="ECO:0000256" key="2">
    <source>
        <dbReference type="ARBA" id="ARBA00009298"/>
    </source>
</evidence>
<dbReference type="PANTHER" id="PTHR33778">
    <property type="entry name" value="PROTEIN MGTC"/>
    <property type="match status" value="1"/>
</dbReference>
<keyword evidence="4 7" id="KW-0812">Transmembrane</keyword>
<keyword evidence="6 7" id="KW-0472">Membrane</keyword>
<keyword evidence="10" id="KW-1185">Reference proteome</keyword>
<dbReference type="Proteomes" id="UP000325755">
    <property type="component" value="Chromosome"/>
</dbReference>
<protein>
    <recommendedName>
        <fullName evidence="7">Protein MgtC</fullName>
    </recommendedName>
</protein>
<dbReference type="OrthoDB" id="9811198at2"/>
<evidence type="ECO:0000256" key="5">
    <source>
        <dbReference type="ARBA" id="ARBA00022989"/>
    </source>
</evidence>
<dbReference type="InterPro" id="IPR003416">
    <property type="entry name" value="MgtC/SapB/SrpB/YhiD_fam"/>
</dbReference>
<keyword evidence="3" id="KW-1003">Cell membrane</keyword>
<reference evidence="9 10" key="1">
    <citation type="submission" date="2019-09" db="EMBL/GenBank/DDBJ databases">
        <title>Ecophysiology of the spiral-shaped methanotroph Methylospira mobilis as revealed by the complete genome sequence.</title>
        <authorList>
            <person name="Oshkin I.Y."/>
            <person name="Dedysh S.N."/>
            <person name="Miroshnikov K."/>
            <person name="Danilova O.V."/>
            <person name="Hakobyan A."/>
            <person name="Liesack W."/>
        </authorList>
    </citation>
    <scope>NUCLEOTIDE SEQUENCE [LARGE SCALE GENOMIC DNA]</scope>
    <source>
        <strain evidence="9 10">Shm1</strain>
    </source>
</reference>
<accession>A0A5Q0BMH3</accession>
<dbReference type="KEGG" id="mmob:F6R98_09580"/>
<dbReference type="InParanoid" id="A0A5Q0BMH3"/>
<dbReference type="FunCoup" id="A0A5Q0BMH3">
    <property type="interactions" value="90"/>
</dbReference>
<evidence type="ECO:0000256" key="3">
    <source>
        <dbReference type="ARBA" id="ARBA00022475"/>
    </source>
</evidence>
<evidence type="ECO:0000256" key="7">
    <source>
        <dbReference type="RuleBase" id="RU365041"/>
    </source>
</evidence>
<sequence length="238" mass="25265">MESINHLNLASLLDTLISLTTAFLLGGLIGLERQFRQRTAGLRTNVLVAIGASLFVDIANRVNGPAGSVHIIAYVVSGIGFLGAGAILREEGGVRGLNTAATLWCSAAVGAAAGADLIIEAVLGMLFIVTANTLLRPVVNSINSQPLSVVETEATYTVYAIADRKLKKQGAASLRSTLEMANYQVNNLAVLPFGLDEIKIEATLFSSSLNGEELSKFTQQLSEQTWVHQAYWSASPHP</sequence>
<proteinExistence type="inferred from homology"/>
<name>A0A5Q0BMH3_9GAMM</name>
<dbReference type="GO" id="GO:0005886">
    <property type="term" value="C:plasma membrane"/>
    <property type="evidence" value="ECO:0007669"/>
    <property type="project" value="UniProtKB-SubCell"/>
</dbReference>
<keyword evidence="5 7" id="KW-1133">Transmembrane helix</keyword>
<gene>
    <name evidence="9" type="ORF">F6R98_09580</name>
</gene>
<evidence type="ECO:0000256" key="1">
    <source>
        <dbReference type="ARBA" id="ARBA00004651"/>
    </source>
</evidence>
<feature type="transmembrane region" description="Helical" evidence="7">
    <location>
        <begin position="71"/>
        <end position="88"/>
    </location>
</feature>
<evidence type="ECO:0000259" key="8">
    <source>
        <dbReference type="Pfam" id="PF02308"/>
    </source>
</evidence>
<comment type="subcellular location">
    <subcellularLocation>
        <location evidence="7">Cell inner membrane</location>
        <topology evidence="7">Multi-pass membrane protein</topology>
    </subcellularLocation>
    <subcellularLocation>
        <location evidence="1">Cell membrane</location>
        <topology evidence="1">Multi-pass membrane protein</topology>
    </subcellularLocation>
</comment>
<comment type="similarity">
    <text evidence="2 7">Belongs to the MgtC/SapB family.</text>
</comment>
<organism evidence="9 10">
    <name type="scientific">Candidatus Methylospira mobilis</name>
    <dbReference type="NCBI Taxonomy" id="1808979"/>
    <lineage>
        <taxon>Bacteria</taxon>
        <taxon>Pseudomonadati</taxon>
        <taxon>Pseudomonadota</taxon>
        <taxon>Gammaproteobacteria</taxon>
        <taxon>Methylococcales</taxon>
        <taxon>Methylococcaceae</taxon>
        <taxon>Candidatus Methylospira</taxon>
    </lineage>
</organism>